<dbReference type="RefSeq" id="XP_062690950.1">
    <property type="nucleotide sequence ID" value="XM_062833314.1"/>
</dbReference>
<protein>
    <submittedName>
        <fullName evidence="1">Uncharacterized protein</fullName>
    </submittedName>
</protein>
<keyword evidence="2" id="KW-1185">Reference proteome</keyword>
<name>A0AAJ0I3U2_9PEZI</name>
<sequence length="91" mass="10495">MASLGVMALCFFVWVLFVLGRLATRFISFSFPMIPMAHRCISFHHGWSIHWTTKASIDGSVFLLELFPLFYALSYFLPTTCSLLRPLDEWS</sequence>
<gene>
    <name evidence="1" type="ORF">B0T23DRAFT_197029</name>
</gene>
<dbReference type="Proteomes" id="UP001285908">
    <property type="component" value="Unassembled WGS sequence"/>
</dbReference>
<dbReference type="GeneID" id="87870936"/>
<reference evidence="1 2" key="1">
    <citation type="journal article" date="2023" name="Mol. Phylogenet. Evol.">
        <title>Genome-scale phylogeny and comparative genomics of the fungal order Sordariales.</title>
        <authorList>
            <person name="Hensen N."/>
            <person name="Bonometti L."/>
            <person name="Westerberg I."/>
            <person name="Brannstrom I.O."/>
            <person name="Guillou S."/>
            <person name="Cros-Aarteil S."/>
            <person name="Calhoun S."/>
            <person name="Haridas S."/>
            <person name="Kuo A."/>
            <person name="Mondo S."/>
            <person name="Pangilinan J."/>
            <person name="Riley R."/>
            <person name="LaButti K."/>
            <person name="Andreopoulos B."/>
            <person name="Lipzen A."/>
            <person name="Chen C."/>
            <person name="Yan M."/>
            <person name="Daum C."/>
            <person name="Ng V."/>
            <person name="Clum A."/>
            <person name="Steindorff A."/>
            <person name="Ohm R.A."/>
            <person name="Martin F."/>
            <person name="Silar P."/>
            <person name="Natvig D.O."/>
            <person name="Lalanne C."/>
            <person name="Gautier V."/>
            <person name="Ament-Velasquez S.L."/>
            <person name="Kruys A."/>
            <person name="Hutchinson M.I."/>
            <person name="Powell A.J."/>
            <person name="Barry K."/>
            <person name="Miller A.N."/>
            <person name="Grigoriev I.V."/>
            <person name="Debuchy R."/>
            <person name="Gladieux P."/>
            <person name="Hiltunen Thoren M."/>
            <person name="Johannesson H."/>
        </authorList>
    </citation>
    <scope>NUCLEOTIDE SEQUENCE [LARGE SCALE GENOMIC DNA]</scope>
    <source>
        <strain evidence="1 2">FGSC 10403</strain>
    </source>
</reference>
<proteinExistence type="predicted"/>
<evidence type="ECO:0000313" key="1">
    <source>
        <dbReference type="EMBL" id="KAK3489243.1"/>
    </source>
</evidence>
<dbReference type="EMBL" id="JAULSX010000006">
    <property type="protein sequence ID" value="KAK3489243.1"/>
    <property type="molecule type" value="Genomic_DNA"/>
</dbReference>
<organism evidence="1 2">
    <name type="scientific">Neurospora hispaniola</name>
    <dbReference type="NCBI Taxonomy" id="588809"/>
    <lineage>
        <taxon>Eukaryota</taxon>
        <taxon>Fungi</taxon>
        <taxon>Dikarya</taxon>
        <taxon>Ascomycota</taxon>
        <taxon>Pezizomycotina</taxon>
        <taxon>Sordariomycetes</taxon>
        <taxon>Sordariomycetidae</taxon>
        <taxon>Sordariales</taxon>
        <taxon>Sordariaceae</taxon>
        <taxon>Neurospora</taxon>
    </lineage>
</organism>
<dbReference type="AlphaFoldDB" id="A0AAJ0I3U2"/>
<accession>A0AAJ0I3U2</accession>
<evidence type="ECO:0000313" key="2">
    <source>
        <dbReference type="Proteomes" id="UP001285908"/>
    </source>
</evidence>
<comment type="caution">
    <text evidence="1">The sequence shown here is derived from an EMBL/GenBank/DDBJ whole genome shotgun (WGS) entry which is preliminary data.</text>
</comment>